<comment type="caution">
    <text evidence="2">The sequence shown here is derived from an EMBL/GenBank/DDBJ whole genome shotgun (WGS) entry which is preliminary data.</text>
</comment>
<evidence type="ECO:0000313" key="2">
    <source>
        <dbReference type="EMBL" id="OMO66717.1"/>
    </source>
</evidence>
<dbReference type="InterPro" id="IPR000639">
    <property type="entry name" value="Epox_hydrolase-like"/>
</dbReference>
<feature type="domain" description="AB hydrolase-1" evidence="1">
    <location>
        <begin position="149"/>
        <end position="466"/>
    </location>
</feature>
<reference evidence="2 3" key="1">
    <citation type="submission" date="2013-09" db="EMBL/GenBank/DDBJ databases">
        <title>Corchorus capsularis genome sequencing.</title>
        <authorList>
            <person name="Alam M."/>
            <person name="Haque M.S."/>
            <person name="Islam M.S."/>
            <person name="Emdad E.M."/>
            <person name="Islam M.M."/>
            <person name="Ahmed B."/>
            <person name="Halim A."/>
            <person name="Hossen Q.M.M."/>
            <person name="Hossain M.Z."/>
            <person name="Ahmed R."/>
            <person name="Khan M.M."/>
            <person name="Islam R."/>
            <person name="Rashid M.M."/>
            <person name="Khan S.A."/>
            <person name="Rahman M.S."/>
            <person name="Alam M."/>
        </authorList>
    </citation>
    <scope>NUCLEOTIDE SEQUENCE [LARGE SCALE GENOMIC DNA]</scope>
    <source>
        <strain evidence="3">cv. CVL-1</strain>
        <tissue evidence="2">Whole seedling</tissue>
    </source>
</reference>
<dbReference type="GO" id="GO:0009941">
    <property type="term" value="C:chloroplast envelope"/>
    <property type="evidence" value="ECO:0007669"/>
    <property type="project" value="TreeGrafter"/>
</dbReference>
<accession>A0A1R3H8R6</accession>
<name>A0A1R3H8R6_COCAP</name>
<dbReference type="PRINTS" id="PR00412">
    <property type="entry name" value="EPOXHYDRLASE"/>
</dbReference>
<evidence type="ECO:0000259" key="1">
    <source>
        <dbReference type="Pfam" id="PF12697"/>
    </source>
</evidence>
<keyword evidence="2" id="KW-0378">Hydrolase</keyword>
<keyword evidence="3" id="KW-1185">Reference proteome</keyword>
<dbReference type="STRING" id="210143.A0A1R3H8R6"/>
<dbReference type="OrthoDB" id="19657at2759"/>
<dbReference type="PANTHER" id="PTHR43689">
    <property type="entry name" value="HYDROLASE"/>
    <property type="match status" value="1"/>
</dbReference>
<dbReference type="OMA" id="CFCEFNG"/>
<organism evidence="2 3">
    <name type="scientific">Corchorus capsularis</name>
    <name type="common">Jute</name>
    <dbReference type="NCBI Taxonomy" id="210143"/>
    <lineage>
        <taxon>Eukaryota</taxon>
        <taxon>Viridiplantae</taxon>
        <taxon>Streptophyta</taxon>
        <taxon>Embryophyta</taxon>
        <taxon>Tracheophyta</taxon>
        <taxon>Spermatophyta</taxon>
        <taxon>Magnoliopsida</taxon>
        <taxon>eudicotyledons</taxon>
        <taxon>Gunneridae</taxon>
        <taxon>Pentapetalae</taxon>
        <taxon>rosids</taxon>
        <taxon>malvids</taxon>
        <taxon>Malvales</taxon>
        <taxon>Malvaceae</taxon>
        <taxon>Grewioideae</taxon>
        <taxon>Apeibeae</taxon>
        <taxon>Corchorus</taxon>
    </lineage>
</organism>
<proteinExistence type="predicted"/>
<dbReference type="InterPro" id="IPR029058">
    <property type="entry name" value="AB_hydrolase_fold"/>
</dbReference>
<dbReference type="Gramene" id="OMO66717">
    <property type="protein sequence ID" value="OMO66717"/>
    <property type="gene ID" value="CCACVL1_21022"/>
</dbReference>
<dbReference type="Pfam" id="PF12697">
    <property type="entry name" value="Abhydrolase_6"/>
    <property type="match status" value="1"/>
</dbReference>
<protein>
    <submittedName>
        <fullName evidence="2">Epoxide hydrolase-like protein</fullName>
    </submittedName>
</protein>
<dbReference type="Proteomes" id="UP000188268">
    <property type="component" value="Unassembled WGS sequence"/>
</dbReference>
<dbReference type="PANTHER" id="PTHR43689:SF1">
    <property type="entry name" value="ALPHA_BETA-HYDROLASES SUPERFAMILY PROTEIN"/>
    <property type="match status" value="1"/>
</dbReference>
<sequence>MSGGGGGGGLLFQSQYRLQFQPIIKDDGIAIGSNNQSCPRYAFSSKRLIATHAFSGAAGGQYSAGAGELIDTSSSKTRKQQKIAGIDQDELLDPKLLADPDSCFCEFQGVEIHHKLYDPHSHSQDNSSLTHTQDQTVNIPSLNLGLPMILLHGFGASVFSWNKVMSRLAHLTGSKVLAFDRPAFGLTSRLDSLGTNVTDAKPLNPYSMAFSVLATLYFIDFLAAEKAILVGHSAGSLVAVDAYFEAPERVAALILVAPAILAPRGIPKVSEGNRSERSNQTKGDSSDSNNLGKPLFRLLEILFKFTKYVTEAIMRMIKGMAGVIDSLYKRALSSVLRSAFGVMLVRMIIDKFGVAAVRTAWYDSKQVTEHIVDGYTKPLRARGWDRALVEFTAAMLLNEQSENKPPLAKRLHEISCPVLIVTGDTDRIVPAWNAEKLSRAIPHSKLEVIKNCGHLPHEEKVEEFVRVVEKFLQRALGGSEEPSLISVA</sequence>
<dbReference type="InterPro" id="IPR000073">
    <property type="entry name" value="AB_hydrolase_1"/>
</dbReference>
<dbReference type="SUPFAM" id="SSF53474">
    <property type="entry name" value="alpha/beta-Hydrolases"/>
    <property type="match status" value="1"/>
</dbReference>
<dbReference type="Gene3D" id="3.40.50.1820">
    <property type="entry name" value="alpha/beta hydrolase"/>
    <property type="match status" value="1"/>
</dbReference>
<evidence type="ECO:0000313" key="3">
    <source>
        <dbReference type="Proteomes" id="UP000188268"/>
    </source>
</evidence>
<gene>
    <name evidence="2" type="ORF">CCACVL1_21022</name>
</gene>
<dbReference type="AlphaFoldDB" id="A0A1R3H8R6"/>
<dbReference type="EMBL" id="AWWV01012504">
    <property type="protein sequence ID" value="OMO66717.1"/>
    <property type="molecule type" value="Genomic_DNA"/>
</dbReference>
<dbReference type="GO" id="GO:0016787">
    <property type="term" value="F:hydrolase activity"/>
    <property type="evidence" value="ECO:0007669"/>
    <property type="project" value="UniProtKB-KW"/>
</dbReference>